<reference evidence="2" key="1">
    <citation type="submission" date="2017-02" db="EMBL/GenBank/DDBJ databases">
        <authorList>
            <person name="Rodrigo-Torres L."/>
            <person name="Arahal R.D."/>
            <person name="Lucena T."/>
        </authorList>
    </citation>
    <scope>NUCLEOTIDE SEQUENCE [LARGE SCALE GENOMIC DNA]</scope>
    <source>
        <strain evidence="2">CECT 7878</strain>
    </source>
</reference>
<dbReference type="EMBL" id="FULE01000009">
    <property type="protein sequence ID" value="SJN53887.1"/>
    <property type="molecule type" value="Genomic_DNA"/>
</dbReference>
<gene>
    <name evidence="1" type="ORF">VR7878_00533</name>
</gene>
<evidence type="ECO:0008006" key="3">
    <source>
        <dbReference type="Google" id="ProtNLM"/>
    </source>
</evidence>
<keyword evidence="2" id="KW-1185">Reference proteome</keyword>
<name>A0A1R4LBX0_VIBR1</name>
<dbReference type="Proteomes" id="UP000188276">
    <property type="component" value="Unassembled WGS sequence"/>
</dbReference>
<organism evidence="1 2">
    <name type="scientific">Vibrio ruber (strain DSM 16370 / JCM 11486 / BCRC 17186 / CECT 7878 / LMG 23124 / VR1)</name>
    <dbReference type="NCBI Taxonomy" id="1123498"/>
    <lineage>
        <taxon>Bacteria</taxon>
        <taxon>Pseudomonadati</taxon>
        <taxon>Pseudomonadota</taxon>
        <taxon>Gammaproteobacteria</taxon>
        <taxon>Vibrionales</taxon>
        <taxon>Vibrionaceae</taxon>
        <taxon>Vibrio</taxon>
    </lineage>
</organism>
<dbReference type="OrthoDB" id="5828826at2"/>
<dbReference type="RefSeq" id="WP_077333196.1">
    <property type="nucleotide sequence ID" value="NZ_FULE01000009.1"/>
</dbReference>
<dbReference type="AlphaFoldDB" id="A0A1R4LBX0"/>
<protein>
    <recommendedName>
        <fullName evidence="3">DUF1127 domain-containing protein</fullName>
    </recommendedName>
</protein>
<sequence>MRHSFYLSLAALLIRADLRREERSWRRKVRQSAYAIPWDNPHLLRDIGLQADGRPVGRSINEEQYVTRRMHLLRQFIALRIPT</sequence>
<evidence type="ECO:0000313" key="2">
    <source>
        <dbReference type="Proteomes" id="UP000188276"/>
    </source>
</evidence>
<accession>A0A1R4LBX0</accession>
<evidence type="ECO:0000313" key="1">
    <source>
        <dbReference type="EMBL" id="SJN53887.1"/>
    </source>
</evidence>
<proteinExistence type="predicted"/>